<dbReference type="InterPro" id="IPR036691">
    <property type="entry name" value="Endo/exonu/phosph_ase_sf"/>
</dbReference>
<dbReference type="Proteomes" id="UP001209878">
    <property type="component" value="Unassembled WGS sequence"/>
</dbReference>
<reference evidence="2" key="1">
    <citation type="journal article" date="2023" name="Mol. Biol. Evol.">
        <title>Third-Generation Sequencing Reveals the Adaptive Role of the Epigenome in Three Deep-Sea Polychaetes.</title>
        <authorList>
            <person name="Perez M."/>
            <person name="Aroh O."/>
            <person name="Sun Y."/>
            <person name="Lan Y."/>
            <person name="Juniper S.K."/>
            <person name="Young C.R."/>
            <person name="Angers B."/>
            <person name="Qian P.Y."/>
        </authorList>
    </citation>
    <scope>NUCLEOTIDE SEQUENCE</scope>
    <source>
        <strain evidence="2">R07B-5</strain>
    </source>
</reference>
<evidence type="ECO:0000256" key="1">
    <source>
        <dbReference type="SAM" id="MobiDB-lite"/>
    </source>
</evidence>
<dbReference type="EMBL" id="JAODUO010000560">
    <property type="protein sequence ID" value="KAK2178123.1"/>
    <property type="molecule type" value="Genomic_DNA"/>
</dbReference>
<accession>A0AAD9KWN2</accession>
<feature type="compositionally biased region" description="Polar residues" evidence="1">
    <location>
        <begin position="156"/>
        <end position="172"/>
    </location>
</feature>
<feature type="region of interest" description="Disordered" evidence="1">
    <location>
        <begin position="151"/>
        <end position="192"/>
    </location>
</feature>
<feature type="compositionally biased region" description="Basic and acidic residues" evidence="1">
    <location>
        <begin position="174"/>
        <end position="183"/>
    </location>
</feature>
<dbReference type="Gene3D" id="3.60.10.10">
    <property type="entry name" value="Endonuclease/exonuclease/phosphatase"/>
    <property type="match status" value="1"/>
</dbReference>
<protein>
    <submittedName>
        <fullName evidence="2">Uncharacterized protein</fullName>
    </submittedName>
</protein>
<keyword evidence="3" id="KW-1185">Reference proteome</keyword>
<proteinExistence type="predicted"/>
<organism evidence="2 3">
    <name type="scientific">Ridgeia piscesae</name>
    <name type="common">Tubeworm</name>
    <dbReference type="NCBI Taxonomy" id="27915"/>
    <lineage>
        <taxon>Eukaryota</taxon>
        <taxon>Metazoa</taxon>
        <taxon>Spiralia</taxon>
        <taxon>Lophotrochozoa</taxon>
        <taxon>Annelida</taxon>
        <taxon>Polychaeta</taxon>
        <taxon>Sedentaria</taxon>
        <taxon>Canalipalpata</taxon>
        <taxon>Sabellida</taxon>
        <taxon>Siboglinidae</taxon>
        <taxon>Ridgeia</taxon>
    </lineage>
</organism>
<dbReference type="AlphaFoldDB" id="A0AAD9KWN2"/>
<name>A0AAD9KWN2_RIDPI</name>
<evidence type="ECO:0000313" key="2">
    <source>
        <dbReference type="EMBL" id="KAK2178123.1"/>
    </source>
</evidence>
<comment type="caution">
    <text evidence="2">The sequence shown here is derived from an EMBL/GenBank/DDBJ whole genome shotgun (WGS) entry which is preliminary data.</text>
</comment>
<sequence>MGKHGIGKYNSNGELLLALCSEFKLIVTNTVFKQKDERKTTWMHSSSGHWYMIDFIIKRCWDKIDIHSTRVMRGVNCWTDHQMLRSKVAFNIRQKHNKQGTGKPTMLVIAKLSTISHMESFEQEVLDSALAQWEEKESSTSDDEWAALQQPRYILTGQTENTRTGSTPTTRSYRLYEQKRPSRPESVSNQEH</sequence>
<evidence type="ECO:0000313" key="3">
    <source>
        <dbReference type="Proteomes" id="UP001209878"/>
    </source>
</evidence>
<gene>
    <name evidence="2" type="ORF">NP493_561g00003</name>
</gene>